<comment type="caution">
    <text evidence="1">The sequence shown here is derived from an EMBL/GenBank/DDBJ whole genome shotgun (WGS) entry which is preliminary data.</text>
</comment>
<dbReference type="EMBL" id="BQNB010020979">
    <property type="protein sequence ID" value="GJU01593.1"/>
    <property type="molecule type" value="Genomic_DNA"/>
</dbReference>
<reference evidence="1" key="1">
    <citation type="journal article" date="2022" name="Int. J. Mol. Sci.">
        <title>Draft Genome of Tanacetum Coccineum: Genomic Comparison of Closely Related Tanacetum-Family Plants.</title>
        <authorList>
            <person name="Yamashiro T."/>
            <person name="Shiraishi A."/>
            <person name="Nakayama K."/>
            <person name="Satake H."/>
        </authorList>
    </citation>
    <scope>NUCLEOTIDE SEQUENCE</scope>
</reference>
<proteinExistence type="predicted"/>
<gene>
    <name evidence="1" type="ORF">Tco_1111931</name>
</gene>
<organism evidence="1 2">
    <name type="scientific">Tanacetum coccineum</name>
    <dbReference type="NCBI Taxonomy" id="301880"/>
    <lineage>
        <taxon>Eukaryota</taxon>
        <taxon>Viridiplantae</taxon>
        <taxon>Streptophyta</taxon>
        <taxon>Embryophyta</taxon>
        <taxon>Tracheophyta</taxon>
        <taxon>Spermatophyta</taxon>
        <taxon>Magnoliopsida</taxon>
        <taxon>eudicotyledons</taxon>
        <taxon>Gunneridae</taxon>
        <taxon>Pentapetalae</taxon>
        <taxon>asterids</taxon>
        <taxon>campanulids</taxon>
        <taxon>Asterales</taxon>
        <taxon>Asteraceae</taxon>
        <taxon>Asteroideae</taxon>
        <taxon>Anthemideae</taxon>
        <taxon>Anthemidinae</taxon>
        <taxon>Tanacetum</taxon>
    </lineage>
</organism>
<protein>
    <submittedName>
        <fullName evidence="1">Uncharacterized protein</fullName>
    </submittedName>
</protein>
<evidence type="ECO:0000313" key="1">
    <source>
        <dbReference type="EMBL" id="GJU01593.1"/>
    </source>
</evidence>
<evidence type="ECO:0000313" key="2">
    <source>
        <dbReference type="Proteomes" id="UP001151760"/>
    </source>
</evidence>
<accession>A0ABQ5IQU6</accession>
<keyword evidence="2" id="KW-1185">Reference proteome</keyword>
<name>A0ABQ5IQU6_9ASTR</name>
<dbReference type="Proteomes" id="UP001151760">
    <property type="component" value="Unassembled WGS sequence"/>
</dbReference>
<sequence length="206" mass="23971">MTLSNLSLQKWGPRFAFVRSRCIRMGEMKRFQRNLDNYSGHRRQNPVDVVTLVIMEKSPVFKCSQEEGFVSLLRIKNISSYGFSDVNRYFKAGMNHLGIKPEYRRKRLVPFWSNENLESGNSFLESERLECILLKIRGVFSMDGGNFLDSIDAKDHYGEEISEGEKWSPLGHYKLHQLRLEAWIICRARKVSASSKSENHYPERSG</sequence>
<reference evidence="1" key="2">
    <citation type="submission" date="2022-01" db="EMBL/GenBank/DDBJ databases">
        <authorList>
            <person name="Yamashiro T."/>
            <person name="Shiraishi A."/>
            <person name="Satake H."/>
            <person name="Nakayama K."/>
        </authorList>
    </citation>
    <scope>NUCLEOTIDE SEQUENCE</scope>
</reference>